<proteinExistence type="predicted"/>
<protein>
    <submittedName>
        <fullName evidence="1">Uncharacterized protein</fullName>
    </submittedName>
</protein>
<comment type="caution">
    <text evidence="1">The sequence shown here is derived from an EMBL/GenBank/DDBJ whole genome shotgun (WGS) entry which is preliminary data.</text>
</comment>
<gene>
    <name evidence="1" type="ORF">EVAR_43407_1</name>
</gene>
<name>A0A4C1WWU2_EUMVA</name>
<dbReference type="EMBL" id="BGZK01000649">
    <property type="protein sequence ID" value="GBP54535.1"/>
    <property type="molecule type" value="Genomic_DNA"/>
</dbReference>
<evidence type="ECO:0000313" key="1">
    <source>
        <dbReference type="EMBL" id="GBP54535.1"/>
    </source>
</evidence>
<accession>A0A4C1WWU2</accession>
<evidence type="ECO:0000313" key="2">
    <source>
        <dbReference type="Proteomes" id="UP000299102"/>
    </source>
</evidence>
<dbReference type="Proteomes" id="UP000299102">
    <property type="component" value="Unassembled WGS sequence"/>
</dbReference>
<keyword evidence="2" id="KW-1185">Reference proteome</keyword>
<sequence>MLTAARMPERKVISPPPQANSKMVLFFILTILHLLLSTFVCDSASQVFRFILVLNVLPFRRTASLREIDIKRDLFVEQKLIASRSVLQSINAIVHAYGDLNGLDQFGGSF</sequence>
<dbReference type="AlphaFoldDB" id="A0A4C1WWU2"/>
<organism evidence="1 2">
    <name type="scientific">Eumeta variegata</name>
    <name type="common">Bagworm moth</name>
    <name type="synonym">Eumeta japonica</name>
    <dbReference type="NCBI Taxonomy" id="151549"/>
    <lineage>
        <taxon>Eukaryota</taxon>
        <taxon>Metazoa</taxon>
        <taxon>Ecdysozoa</taxon>
        <taxon>Arthropoda</taxon>
        <taxon>Hexapoda</taxon>
        <taxon>Insecta</taxon>
        <taxon>Pterygota</taxon>
        <taxon>Neoptera</taxon>
        <taxon>Endopterygota</taxon>
        <taxon>Lepidoptera</taxon>
        <taxon>Glossata</taxon>
        <taxon>Ditrysia</taxon>
        <taxon>Tineoidea</taxon>
        <taxon>Psychidae</taxon>
        <taxon>Oiketicinae</taxon>
        <taxon>Eumeta</taxon>
    </lineage>
</organism>
<reference evidence="1 2" key="1">
    <citation type="journal article" date="2019" name="Commun. Biol.">
        <title>The bagworm genome reveals a unique fibroin gene that provides high tensile strength.</title>
        <authorList>
            <person name="Kono N."/>
            <person name="Nakamura H."/>
            <person name="Ohtoshi R."/>
            <person name="Tomita M."/>
            <person name="Numata K."/>
            <person name="Arakawa K."/>
        </authorList>
    </citation>
    <scope>NUCLEOTIDE SEQUENCE [LARGE SCALE GENOMIC DNA]</scope>
</reference>